<dbReference type="PATRIC" id="fig|748449.3.peg.175"/>
<proteinExistence type="inferred from homology"/>
<dbReference type="AlphaFoldDB" id="L0K762"/>
<evidence type="ECO:0000256" key="6">
    <source>
        <dbReference type="SAM" id="Coils"/>
    </source>
</evidence>
<dbReference type="Proteomes" id="UP000010880">
    <property type="component" value="Chromosome"/>
</dbReference>
<organism evidence="7 8">
    <name type="scientific">Halobacteroides halobius (strain ATCC 35273 / DSM 5150 / MD-1)</name>
    <dbReference type="NCBI Taxonomy" id="748449"/>
    <lineage>
        <taxon>Bacteria</taxon>
        <taxon>Bacillati</taxon>
        <taxon>Bacillota</taxon>
        <taxon>Clostridia</taxon>
        <taxon>Halanaerobiales</taxon>
        <taxon>Halobacteroidaceae</taxon>
        <taxon>Halobacteroides</taxon>
    </lineage>
</organism>
<dbReference type="OrthoDB" id="9815192at2"/>
<keyword evidence="6" id="KW-0175">Coiled coil</keyword>
<evidence type="ECO:0000313" key="8">
    <source>
        <dbReference type="Proteomes" id="UP000010880"/>
    </source>
</evidence>
<dbReference type="EMBL" id="CP003359">
    <property type="protein sequence ID" value="AGB40209.1"/>
    <property type="molecule type" value="Genomic_DNA"/>
</dbReference>
<dbReference type="RefSeq" id="WP_015325936.1">
    <property type="nucleotide sequence ID" value="NC_019978.1"/>
</dbReference>
<reference evidence="8" key="1">
    <citation type="submission" date="2012-02" db="EMBL/GenBank/DDBJ databases">
        <title>The complete genome of Halobacteroides halobius DSM 5150.</title>
        <authorList>
            <person name="Lucas S."/>
            <person name="Copeland A."/>
            <person name="Lapidus A."/>
            <person name="Glavina del Rio T."/>
            <person name="Dalin E."/>
            <person name="Tice H."/>
            <person name="Bruce D."/>
            <person name="Goodwin L."/>
            <person name="Pitluck S."/>
            <person name="Peters L."/>
            <person name="Mikhailova N."/>
            <person name="Gu W."/>
            <person name="Kyrpides N."/>
            <person name="Mavromatis K."/>
            <person name="Ivanova N."/>
            <person name="Brettin T."/>
            <person name="Detter J.C."/>
            <person name="Han C."/>
            <person name="Larimer F."/>
            <person name="Land M."/>
            <person name="Hauser L."/>
            <person name="Markowitz V."/>
            <person name="Cheng J.-F."/>
            <person name="Hugenholtz P."/>
            <person name="Woyke T."/>
            <person name="Wu D."/>
            <person name="Tindall B."/>
            <person name="Pomrenke H."/>
            <person name="Brambilla E."/>
            <person name="Klenk H.-P."/>
            <person name="Eisen J.A."/>
        </authorList>
    </citation>
    <scope>NUCLEOTIDE SEQUENCE [LARGE SCALE GENOMIC DNA]</scope>
    <source>
        <strain evidence="8">ATCC 35273 / DSM 5150 / MD-1</strain>
    </source>
</reference>
<evidence type="ECO:0000256" key="4">
    <source>
        <dbReference type="ARBA" id="ARBA00035204"/>
    </source>
</evidence>
<dbReference type="FunFam" id="1.10.287.310:FF:000001">
    <property type="entry name" value="50S ribosomal protein L29"/>
    <property type="match status" value="1"/>
</dbReference>
<dbReference type="PANTHER" id="PTHR10916">
    <property type="entry name" value="60S RIBOSOMAL PROTEIN L35/50S RIBOSOMAL PROTEIN L29"/>
    <property type="match status" value="1"/>
</dbReference>
<comment type="similarity">
    <text evidence="1 5">Belongs to the universal ribosomal protein uL29 family.</text>
</comment>
<sequence>MKAKELRNLTDAELDQKLDELKEELFNLRFQNATMQLDNPSRIKDVKKTIARVKTIMNERQLGINQG</sequence>
<feature type="coiled-coil region" evidence="6">
    <location>
        <begin position="11"/>
        <end position="38"/>
    </location>
</feature>
<dbReference type="SUPFAM" id="SSF46561">
    <property type="entry name" value="Ribosomal protein L29 (L29p)"/>
    <property type="match status" value="1"/>
</dbReference>
<accession>L0K762</accession>
<protein>
    <recommendedName>
        <fullName evidence="4 5">Large ribosomal subunit protein uL29</fullName>
    </recommendedName>
</protein>
<dbReference type="InterPro" id="IPR001854">
    <property type="entry name" value="Ribosomal_uL29"/>
</dbReference>
<evidence type="ECO:0000256" key="3">
    <source>
        <dbReference type="ARBA" id="ARBA00023274"/>
    </source>
</evidence>
<evidence type="ECO:0000256" key="1">
    <source>
        <dbReference type="ARBA" id="ARBA00009254"/>
    </source>
</evidence>
<keyword evidence="3 5" id="KW-0687">Ribonucleoprotein</keyword>
<dbReference type="PROSITE" id="PS00579">
    <property type="entry name" value="RIBOSOMAL_L29"/>
    <property type="match status" value="1"/>
</dbReference>
<dbReference type="Gene3D" id="1.10.287.310">
    <property type="match status" value="1"/>
</dbReference>
<dbReference type="GO" id="GO:0006412">
    <property type="term" value="P:translation"/>
    <property type="evidence" value="ECO:0007669"/>
    <property type="project" value="UniProtKB-UniRule"/>
</dbReference>
<evidence type="ECO:0000256" key="2">
    <source>
        <dbReference type="ARBA" id="ARBA00022980"/>
    </source>
</evidence>
<dbReference type="InterPro" id="IPR050063">
    <property type="entry name" value="Ribosomal_protein_uL29"/>
</dbReference>
<dbReference type="GO" id="GO:0022625">
    <property type="term" value="C:cytosolic large ribosomal subunit"/>
    <property type="evidence" value="ECO:0007669"/>
    <property type="project" value="TreeGrafter"/>
</dbReference>
<keyword evidence="2 5" id="KW-0689">Ribosomal protein</keyword>
<dbReference type="NCBIfam" id="TIGR00012">
    <property type="entry name" value="L29"/>
    <property type="match status" value="1"/>
</dbReference>
<dbReference type="eggNOG" id="COG0255">
    <property type="taxonomic scope" value="Bacteria"/>
</dbReference>
<dbReference type="Pfam" id="PF00831">
    <property type="entry name" value="Ribosomal_L29"/>
    <property type="match status" value="1"/>
</dbReference>
<evidence type="ECO:0000313" key="7">
    <source>
        <dbReference type="EMBL" id="AGB40209.1"/>
    </source>
</evidence>
<dbReference type="KEGG" id="hhl:Halha_0197"/>
<dbReference type="InterPro" id="IPR036049">
    <property type="entry name" value="Ribosomal_uL29_sf"/>
</dbReference>
<dbReference type="CDD" id="cd00427">
    <property type="entry name" value="Ribosomal_L29_HIP"/>
    <property type="match status" value="1"/>
</dbReference>
<dbReference type="HOGENOM" id="CLU_158491_5_2_9"/>
<name>L0K762_HALHC</name>
<evidence type="ECO:0000256" key="5">
    <source>
        <dbReference type="HAMAP-Rule" id="MF_00374"/>
    </source>
</evidence>
<keyword evidence="8" id="KW-1185">Reference proteome</keyword>
<dbReference type="InterPro" id="IPR018254">
    <property type="entry name" value="Ribosomal_uL29_CS"/>
</dbReference>
<dbReference type="PANTHER" id="PTHR10916:SF0">
    <property type="entry name" value="LARGE RIBOSOMAL SUBUNIT PROTEIN UL29C"/>
    <property type="match status" value="1"/>
</dbReference>
<dbReference type="GO" id="GO:0003735">
    <property type="term" value="F:structural constituent of ribosome"/>
    <property type="evidence" value="ECO:0007669"/>
    <property type="project" value="InterPro"/>
</dbReference>
<gene>
    <name evidence="5" type="primary">rpmC</name>
    <name evidence="7" type="ordered locus">Halha_0197</name>
</gene>
<dbReference type="STRING" id="748449.Halha_0197"/>
<dbReference type="HAMAP" id="MF_00374">
    <property type="entry name" value="Ribosomal_uL29"/>
    <property type="match status" value="1"/>
</dbReference>